<dbReference type="HOGENOM" id="CLU_165662_0_0_1"/>
<keyword evidence="2" id="KW-1185">Reference proteome</keyword>
<reference evidence="1 2" key="1">
    <citation type="submission" date="2014-06" db="EMBL/GenBank/DDBJ databases">
        <title>Evolutionary Origins and Diversification of the Mycorrhizal Mutualists.</title>
        <authorList>
            <consortium name="DOE Joint Genome Institute"/>
            <consortium name="Mycorrhizal Genomics Consortium"/>
            <person name="Kohler A."/>
            <person name="Kuo A."/>
            <person name="Nagy L.G."/>
            <person name="Floudas D."/>
            <person name="Copeland A."/>
            <person name="Barry K.W."/>
            <person name="Cichocki N."/>
            <person name="Veneault-Fourrey C."/>
            <person name="LaButti K."/>
            <person name="Lindquist E.A."/>
            <person name="Lipzen A."/>
            <person name="Lundell T."/>
            <person name="Morin E."/>
            <person name="Murat C."/>
            <person name="Riley R."/>
            <person name="Ohm R."/>
            <person name="Sun H."/>
            <person name="Tunlid A."/>
            <person name="Henrissat B."/>
            <person name="Grigoriev I.V."/>
            <person name="Hibbett D.S."/>
            <person name="Martin F."/>
        </authorList>
    </citation>
    <scope>NUCLEOTIDE SEQUENCE [LARGE SCALE GENOMIC DNA]</scope>
    <source>
        <strain evidence="1 2">SS14</strain>
    </source>
</reference>
<dbReference type="EMBL" id="KN837222">
    <property type="protein sequence ID" value="KIJ32771.1"/>
    <property type="molecule type" value="Genomic_DNA"/>
</dbReference>
<name>A0A0C9V5U5_SPHS4</name>
<dbReference type="AlphaFoldDB" id="A0A0C9V5U5"/>
<accession>A0A0C9V5U5</accession>
<gene>
    <name evidence="1" type="ORF">M422DRAFT_265407</name>
</gene>
<organism evidence="1 2">
    <name type="scientific">Sphaerobolus stellatus (strain SS14)</name>
    <dbReference type="NCBI Taxonomy" id="990650"/>
    <lineage>
        <taxon>Eukaryota</taxon>
        <taxon>Fungi</taxon>
        <taxon>Dikarya</taxon>
        <taxon>Basidiomycota</taxon>
        <taxon>Agaricomycotina</taxon>
        <taxon>Agaricomycetes</taxon>
        <taxon>Phallomycetidae</taxon>
        <taxon>Geastrales</taxon>
        <taxon>Sphaerobolaceae</taxon>
        <taxon>Sphaerobolus</taxon>
    </lineage>
</organism>
<evidence type="ECO:0000313" key="2">
    <source>
        <dbReference type="Proteomes" id="UP000054279"/>
    </source>
</evidence>
<evidence type="ECO:0000313" key="1">
    <source>
        <dbReference type="EMBL" id="KIJ32771.1"/>
    </source>
</evidence>
<protein>
    <submittedName>
        <fullName evidence="1">Uncharacterized protein</fullName>
    </submittedName>
</protein>
<dbReference type="Proteomes" id="UP000054279">
    <property type="component" value="Unassembled WGS sequence"/>
</dbReference>
<sequence>MTGELELFVCSTADIFNLQSVRLNAFKNALIVGTKIVKKLKGDNPVDSSSSKGHFASSNWSLSKNGSNVIAPKSNFAFLGSIEVLIYEGTALDIDWDKVEELPRIHRDLSVDSVVAIGHTIVFILKIIFP</sequence>
<proteinExistence type="predicted"/>